<reference evidence="1" key="2">
    <citation type="submission" date="2020-11" db="EMBL/GenBank/DDBJ databases">
        <authorList>
            <person name="McCartney M.A."/>
            <person name="Auch B."/>
            <person name="Kono T."/>
            <person name="Mallez S."/>
            <person name="Becker A."/>
            <person name="Gohl D.M."/>
            <person name="Silverstein K.A.T."/>
            <person name="Koren S."/>
            <person name="Bechman K.B."/>
            <person name="Herman A."/>
            <person name="Abrahante J.E."/>
            <person name="Garbe J."/>
        </authorList>
    </citation>
    <scope>NUCLEOTIDE SEQUENCE</scope>
    <source>
        <strain evidence="1">Duluth1</strain>
        <tissue evidence="1">Whole animal</tissue>
    </source>
</reference>
<gene>
    <name evidence="1" type="ORF">DPMN_029852</name>
</gene>
<reference evidence="1" key="1">
    <citation type="journal article" date="2019" name="bioRxiv">
        <title>The Genome of the Zebra Mussel, Dreissena polymorpha: A Resource for Invasive Species Research.</title>
        <authorList>
            <person name="McCartney M.A."/>
            <person name="Auch B."/>
            <person name="Kono T."/>
            <person name="Mallez S."/>
            <person name="Zhang Y."/>
            <person name="Obille A."/>
            <person name="Becker A."/>
            <person name="Abrahante J.E."/>
            <person name="Garbe J."/>
            <person name="Badalamenti J.P."/>
            <person name="Herman A."/>
            <person name="Mangelson H."/>
            <person name="Liachko I."/>
            <person name="Sullivan S."/>
            <person name="Sone E.D."/>
            <person name="Koren S."/>
            <person name="Silverstein K.A.T."/>
            <person name="Beckman K.B."/>
            <person name="Gohl D.M."/>
        </authorList>
    </citation>
    <scope>NUCLEOTIDE SEQUENCE</scope>
    <source>
        <strain evidence="1">Duluth1</strain>
        <tissue evidence="1">Whole animal</tissue>
    </source>
</reference>
<dbReference type="AlphaFoldDB" id="A0A9D4LY09"/>
<protein>
    <submittedName>
        <fullName evidence="1">Uncharacterized protein</fullName>
    </submittedName>
</protein>
<organism evidence="1 2">
    <name type="scientific">Dreissena polymorpha</name>
    <name type="common">Zebra mussel</name>
    <name type="synonym">Mytilus polymorpha</name>
    <dbReference type="NCBI Taxonomy" id="45954"/>
    <lineage>
        <taxon>Eukaryota</taxon>
        <taxon>Metazoa</taxon>
        <taxon>Spiralia</taxon>
        <taxon>Lophotrochozoa</taxon>
        <taxon>Mollusca</taxon>
        <taxon>Bivalvia</taxon>
        <taxon>Autobranchia</taxon>
        <taxon>Heteroconchia</taxon>
        <taxon>Euheterodonta</taxon>
        <taxon>Imparidentia</taxon>
        <taxon>Neoheterodontei</taxon>
        <taxon>Myida</taxon>
        <taxon>Dreissenoidea</taxon>
        <taxon>Dreissenidae</taxon>
        <taxon>Dreissena</taxon>
    </lineage>
</organism>
<sequence>MADLELIVDKLLEAHEFPTGLCQRDVHLLVVGVLHLAIQQVVAQQLAVPGAW</sequence>
<keyword evidence="2" id="KW-1185">Reference proteome</keyword>
<comment type="caution">
    <text evidence="1">The sequence shown here is derived from an EMBL/GenBank/DDBJ whole genome shotgun (WGS) entry which is preliminary data.</text>
</comment>
<name>A0A9D4LY09_DREPO</name>
<accession>A0A9D4LY09</accession>
<evidence type="ECO:0000313" key="1">
    <source>
        <dbReference type="EMBL" id="KAH3866753.1"/>
    </source>
</evidence>
<proteinExistence type="predicted"/>
<dbReference type="EMBL" id="JAIWYP010000002">
    <property type="protein sequence ID" value="KAH3866753.1"/>
    <property type="molecule type" value="Genomic_DNA"/>
</dbReference>
<evidence type="ECO:0000313" key="2">
    <source>
        <dbReference type="Proteomes" id="UP000828390"/>
    </source>
</evidence>
<dbReference type="Proteomes" id="UP000828390">
    <property type="component" value="Unassembled WGS sequence"/>
</dbReference>